<dbReference type="SUPFAM" id="SSF53098">
    <property type="entry name" value="Ribonuclease H-like"/>
    <property type="match status" value="1"/>
</dbReference>
<evidence type="ECO:0000313" key="3">
    <source>
        <dbReference type="Proteomes" id="UP000034350"/>
    </source>
</evidence>
<feature type="domain" description="Integrase catalytic" evidence="1">
    <location>
        <begin position="1"/>
        <end position="105"/>
    </location>
</feature>
<dbReference type="EMBL" id="JPQZ01000005">
    <property type="protein sequence ID" value="KKO76233.1"/>
    <property type="molecule type" value="Genomic_DNA"/>
</dbReference>
<dbReference type="GO" id="GO:0015074">
    <property type="term" value="P:DNA integration"/>
    <property type="evidence" value="ECO:0007669"/>
    <property type="project" value="InterPro"/>
</dbReference>
<dbReference type="GO" id="GO:0005634">
    <property type="term" value="C:nucleus"/>
    <property type="evidence" value="ECO:0007669"/>
    <property type="project" value="UniProtKB-ARBA"/>
</dbReference>
<dbReference type="GO" id="GO:0003676">
    <property type="term" value="F:nucleic acid binding"/>
    <property type="evidence" value="ECO:0007669"/>
    <property type="project" value="InterPro"/>
</dbReference>
<dbReference type="OrthoDB" id="2194511at2759"/>
<comment type="caution">
    <text evidence="2">The sequence shown here is derived from an EMBL/GenBank/DDBJ whole genome shotgun (WGS) entry which is preliminary data.</text>
</comment>
<gene>
    <name evidence="2" type="ORF">AAJ76_500056324</name>
</gene>
<organism evidence="2 3">
    <name type="scientific">Vairimorpha ceranae</name>
    <dbReference type="NCBI Taxonomy" id="40302"/>
    <lineage>
        <taxon>Eukaryota</taxon>
        <taxon>Fungi</taxon>
        <taxon>Fungi incertae sedis</taxon>
        <taxon>Microsporidia</taxon>
        <taxon>Nosematidae</taxon>
        <taxon>Vairimorpha</taxon>
    </lineage>
</organism>
<dbReference type="InterPro" id="IPR050951">
    <property type="entry name" value="Retrovirus_Pol_polyprotein"/>
</dbReference>
<dbReference type="RefSeq" id="XP_024331975.1">
    <property type="nucleotide sequence ID" value="XM_024475865.1"/>
</dbReference>
<dbReference type="VEuPathDB" id="MicrosporidiaDB:NCER_101459"/>
<dbReference type="InterPro" id="IPR036397">
    <property type="entry name" value="RNaseH_sf"/>
</dbReference>
<dbReference type="Proteomes" id="UP000034350">
    <property type="component" value="Unassembled WGS sequence"/>
</dbReference>
<dbReference type="PANTHER" id="PTHR37984:SF5">
    <property type="entry name" value="PROTEIN NYNRIN-LIKE"/>
    <property type="match status" value="1"/>
</dbReference>
<dbReference type="PROSITE" id="PS50994">
    <property type="entry name" value="INTEGRASE"/>
    <property type="match status" value="1"/>
</dbReference>
<sequence>MTFYKLDDPQIIHCDNGKEFRNSCLIDFCKEKNIILIHVRPRHSQGQIERFNQTLTRYLQKHLCNGVFATGKNWTALLDKVFYEYNIAIHSATNKSPFNPFLIEMGSIL</sequence>
<dbReference type="AlphaFoldDB" id="A0A0F9WTU3"/>
<dbReference type="GeneID" id="36320812"/>
<dbReference type="InterPro" id="IPR001584">
    <property type="entry name" value="Integrase_cat-core"/>
</dbReference>
<dbReference type="InterPro" id="IPR012337">
    <property type="entry name" value="RNaseH-like_sf"/>
</dbReference>
<accession>A0A0F9WTU3</accession>
<evidence type="ECO:0000313" key="2">
    <source>
        <dbReference type="EMBL" id="KKO76233.1"/>
    </source>
</evidence>
<keyword evidence="3" id="KW-1185">Reference proteome</keyword>
<dbReference type="Gene3D" id="3.30.420.10">
    <property type="entry name" value="Ribonuclease H-like superfamily/Ribonuclease H"/>
    <property type="match status" value="1"/>
</dbReference>
<evidence type="ECO:0000259" key="1">
    <source>
        <dbReference type="PROSITE" id="PS50994"/>
    </source>
</evidence>
<protein>
    <recommendedName>
        <fullName evidence="1">Integrase catalytic domain-containing protein</fullName>
    </recommendedName>
</protein>
<reference evidence="2 3" key="1">
    <citation type="journal article" date="2015" name="Environ. Microbiol.">
        <title>Genome analyses suggest the presence of polyploidy and recent human-driven expansions in eight global populations of the honeybee pathogen Nosema ceranae.</title>
        <authorList>
            <person name="Pelin A."/>
            <person name="Selman M."/>
            <person name="Aris-Brosou S."/>
            <person name="Farinelli L."/>
            <person name="Corradi N."/>
        </authorList>
    </citation>
    <scope>NUCLEOTIDE SEQUENCE [LARGE SCALE GENOMIC DNA]</scope>
    <source>
        <strain evidence="2 3">PA08 1199</strain>
    </source>
</reference>
<dbReference type="VEuPathDB" id="MicrosporidiaDB:AAJ76_500056324"/>
<proteinExistence type="predicted"/>
<name>A0A0F9WTU3_9MICR</name>
<dbReference type="PANTHER" id="PTHR37984">
    <property type="entry name" value="PROTEIN CBG26694"/>
    <property type="match status" value="1"/>
</dbReference>